<proteinExistence type="predicted"/>
<keyword evidence="1" id="KW-1133">Transmembrane helix</keyword>
<evidence type="ECO:0000256" key="1">
    <source>
        <dbReference type="SAM" id="Phobius"/>
    </source>
</evidence>
<keyword evidence="1" id="KW-0472">Membrane</keyword>
<protein>
    <recommendedName>
        <fullName evidence="2">Protein kinase domain-containing protein</fullName>
    </recommendedName>
</protein>
<dbReference type="GO" id="GO:0004672">
    <property type="term" value="F:protein kinase activity"/>
    <property type="evidence" value="ECO:0007669"/>
    <property type="project" value="InterPro"/>
</dbReference>
<feature type="domain" description="Protein kinase" evidence="2">
    <location>
        <begin position="43"/>
        <end position="114"/>
    </location>
</feature>
<dbReference type="Proteomes" id="UP000244722">
    <property type="component" value="Unassembled WGS sequence"/>
</dbReference>
<keyword evidence="1" id="KW-0812">Transmembrane</keyword>
<comment type="caution">
    <text evidence="3">The sequence shown here is derived from an EMBL/GenBank/DDBJ whole genome shotgun (WGS) entry which is preliminary data.</text>
</comment>
<organism evidence="3 4">
    <name type="scientific">Tuber borchii</name>
    <name type="common">White truffle</name>
    <dbReference type="NCBI Taxonomy" id="42251"/>
    <lineage>
        <taxon>Eukaryota</taxon>
        <taxon>Fungi</taxon>
        <taxon>Dikarya</taxon>
        <taxon>Ascomycota</taxon>
        <taxon>Pezizomycotina</taxon>
        <taxon>Pezizomycetes</taxon>
        <taxon>Pezizales</taxon>
        <taxon>Tuberaceae</taxon>
        <taxon>Tuber</taxon>
    </lineage>
</organism>
<dbReference type="InterPro" id="IPR011009">
    <property type="entry name" value="Kinase-like_dom_sf"/>
</dbReference>
<feature type="transmembrane region" description="Helical" evidence="1">
    <location>
        <begin position="88"/>
        <end position="111"/>
    </location>
</feature>
<dbReference type="GO" id="GO:0005524">
    <property type="term" value="F:ATP binding"/>
    <property type="evidence" value="ECO:0007669"/>
    <property type="project" value="InterPro"/>
</dbReference>
<dbReference type="EMBL" id="NESQ01000348">
    <property type="protein sequence ID" value="PUU73757.1"/>
    <property type="molecule type" value="Genomic_DNA"/>
</dbReference>
<dbReference type="SUPFAM" id="SSF56112">
    <property type="entry name" value="Protein kinase-like (PK-like)"/>
    <property type="match status" value="1"/>
</dbReference>
<evidence type="ECO:0000259" key="2">
    <source>
        <dbReference type="PROSITE" id="PS50011"/>
    </source>
</evidence>
<name>A0A2T6ZE31_TUBBO</name>
<dbReference type="Gene3D" id="3.30.200.20">
    <property type="entry name" value="Phosphorylase Kinase, domain 1"/>
    <property type="match status" value="1"/>
</dbReference>
<accession>A0A2T6ZE31</accession>
<dbReference type="OrthoDB" id="10252171at2759"/>
<dbReference type="PROSITE" id="PS50011">
    <property type="entry name" value="PROTEIN_KINASE_DOM"/>
    <property type="match status" value="1"/>
</dbReference>
<dbReference type="InterPro" id="IPR000719">
    <property type="entry name" value="Prot_kinase_dom"/>
</dbReference>
<keyword evidence="4" id="KW-1185">Reference proteome</keyword>
<evidence type="ECO:0000313" key="4">
    <source>
        <dbReference type="Proteomes" id="UP000244722"/>
    </source>
</evidence>
<dbReference type="AlphaFoldDB" id="A0A2T6ZE31"/>
<reference evidence="3 4" key="1">
    <citation type="submission" date="2017-04" db="EMBL/GenBank/DDBJ databases">
        <title>Draft genome sequence of Tuber borchii Vittad., a whitish edible truffle.</title>
        <authorList>
            <consortium name="DOE Joint Genome Institute"/>
            <person name="Murat C."/>
            <person name="Kuo A."/>
            <person name="Barry K.W."/>
            <person name="Clum A."/>
            <person name="Dockter R.B."/>
            <person name="Fauchery L."/>
            <person name="Iotti M."/>
            <person name="Kohler A."/>
            <person name="Labutti K."/>
            <person name="Lindquist E.A."/>
            <person name="Lipzen A."/>
            <person name="Ohm R.A."/>
            <person name="Wang M."/>
            <person name="Grigoriev I.V."/>
            <person name="Zambonelli A."/>
            <person name="Martin F.M."/>
        </authorList>
    </citation>
    <scope>NUCLEOTIDE SEQUENCE [LARGE SCALE GENOMIC DNA]</scope>
    <source>
        <strain evidence="3 4">Tbo3840</strain>
    </source>
</reference>
<sequence length="114" mass="12924">MDNTQSNLISSYKLESEFLQNRVKHTRYKEKAKNKDGKVKEEWNDCGELGSGGFGVVYKQIQRATGNYRAVKTIHKRQASMLDSSMEVLVIAMLAKSIALASSFVKFLGWFEDP</sequence>
<gene>
    <name evidence="3" type="ORF">B9Z19DRAFT_1134531</name>
</gene>
<evidence type="ECO:0000313" key="3">
    <source>
        <dbReference type="EMBL" id="PUU73757.1"/>
    </source>
</evidence>